<dbReference type="SUPFAM" id="SSF161098">
    <property type="entry name" value="MetI-like"/>
    <property type="match status" value="1"/>
</dbReference>
<keyword evidence="5 7" id="KW-1133">Transmembrane helix</keyword>
<feature type="transmembrane region" description="Helical" evidence="7">
    <location>
        <begin position="27"/>
        <end position="45"/>
    </location>
</feature>
<evidence type="ECO:0000259" key="9">
    <source>
        <dbReference type="PROSITE" id="PS50928"/>
    </source>
</evidence>
<dbReference type="PROSITE" id="PS50928">
    <property type="entry name" value="ABC_TM1"/>
    <property type="match status" value="1"/>
</dbReference>
<evidence type="ECO:0000256" key="1">
    <source>
        <dbReference type="ARBA" id="ARBA00004651"/>
    </source>
</evidence>
<dbReference type="Proteomes" id="UP001596378">
    <property type="component" value="Unassembled WGS sequence"/>
</dbReference>
<feature type="transmembrane region" description="Helical" evidence="7">
    <location>
        <begin position="57"/>
        <end position="75"/>
    </location>
</feature>
<evidence type="ECO:0000256" key="4">
    <source>
        <dbReference type="ARBA" id="ARBA00022692"/>
    </source>
</evidence>
<evidence type="ECO:0000313" key="10">
    <source>
        <dbReference type="EMBL" id="MFC7150110.1"/>
    </source>
</evidence>
<feature type="transmembrane region" description="Helical" evidence="7">
    <location>
        <begin position="87"/>
        <end position="107"/>
    </location>
</feature>
<evidence type="ECO:0000256" key="2">
    <source>
        <dbReference type="ARBA" id="ARBA00022448"/>
    </source>
</evidence>
<feature type="region of interest" description="Disordered" evidence="8">
    <location>
        <begin position="1"/>
        <end position="20"/>
    </location>
</feature>
<dbReference type="InterPro" id="IPR000515">
    <property type="entry name" value="MetI-like"/>
</dbReference>
<feature type="transmembrane region" description="Helical" evidence="7">
    <location>
        <begin position="239"/>
        <end position="261"/>
    </location>
</feature>
<keyword evidence="3" id="KW-1003">Cell membrane</keyword>
<evidence type="ECO:0000256" key="7">
    <source>
        <dbReference type="RuleBase" id="RU363032"/>
    </source>
</evidence>
<keyword evidence="4 7" id="KW-0812">Transmembrane</keyword>
<keyword evidence="2 7" id="KW-0813">Transport</keyword>
<dbReference type="PANTHER" id="PTHR30151">
    <property type="entry name" value="ALKANE SULFONATE ABC TRANSPORTER-RELATED, MEMBRANE SUBUNIT"/>
    <property type="match status" value="1"/>
</dbReference>
<keyword evidence="6 7" id="KW-0472">Membrane</keyword>
<evidence type="ECO:0000256" key="5">
    <source>
        <dbReference type="ARBA" id="ARBA00022989"/>
    </source>
</evidence>
<dbReference type="InterPro" id="IPR035906">
    <property type="entry name" value="MetI-like_sf"/>
</dbReference>
<evidence type="ECO:0000256" key="3">
    <source>
        <dbReference type="ARBA" id="ARBA00022475"/>
    </source>
</evidence>
<dbReference type="CDD" id="cd06261">
    <property type="entry name" value="TM_PBP2"/>
    <property type="match status" value="1"/>
</dbReference>
<organism evidence="10 11">
    <name type="scientific">Cohnella cellulosilytica</name>
    <dbReference type="NCBI Taxonomy" id="986710"/>
    <lineage>
        <taxon>Bacteria</taxon>
        <taxon>Bacillati</taxon>
        <taxon>Bacillota</taxon>
        <taxon>Bacilli</taxon>
        <taxon>Bacillales</taxon>
        <taxon>Paenibacillaceae</taxon>
        <taxon>Cohnella</taxon>
    </lineage>
</organism>
<gene>
    <name evidence="10" type="ORF">ACFQMJ_16405</name>
</gene>
<dbReference type="PANTHER" id="PTHR30151:SF38">
    <property type="entry name" value="ALIPHATIC SULFONATES TRANSPORT PERMEASE PROTEIN SSUC-RELATED"/>
    <property type="match status" value="1"/>
</dbReference>
<accession>A0ABW2FA46</accession>
<protein>
    <submittedName>
        <fullName evidence="10">ABC transporter permease</fullName>
    </submittedName>
</protein>
<keyword evidence="11" id="KW-1185">Reference proteome</keyword>
<evidence type="ECO:0000256" key="6">
    <source>
        <dbReference type="ARBA" id="ARBA00023136"/>
    </source>
</evidence>
<reference evidence="11" key="1">
    <citation type="journal article" date="2019" name="Int. J. Syst. Evol. Microbiol.">
        <title>The Global Catalogue of Microorganisms (GCM) 10K type strain sequencing project: providing services to taxonomists for standard genome sequencing and annotation.</title>
        <authorList>
            <consortium name="The Broad Institute Genomics Platform"/>
            <consortium name="The Broad Institute Genome Sequencing Center for Infectious Disease"/>
            <person name="Wu L."/>
            <person name="Ma J."/>
        </authorList>
    </citation>
    <scope>NUCLEOTIDE SEQUENCE [LARGE SCALE GENOMIC DNA]</scope>
    <source>
        <strain evidence="11">KCTC 12907</strain>
    </source>
</reference>
<proteinExistence type="inferred from homology"/>
<comment type="caution">
    <text evidence="10">The sequence shown here is derived from an EMBL/GenBank/DDBJ whole genome shotgun (WGS) entry which is preliminary data.</text>
</comment>
<dbReference type="Gene3D" id="1.10.3720.10">
    <property type="entry name" value="MetI-like"/>
    <property type="match status" value="1"/>
</dbReference>
<comment type="subcellular location">
    <subcellularLocation>
        <location evidence="1 7">Cell membrane</location>
        <topology evidence="1 7">Multi-pass membrane protein</topology>
    </subcellularLocation>
</comment>
<feature type="domain" description="ABC transmembrane type-1" evidence="9">
    <location>
        <begin position="74"/>
        <end position="262"/>
    </location>
</feature>
<feature type="transmembrane region" description="Helical" evidence="7">
    <location>
        <begin position="197"/>
        <end position="219"/>
    </location>
</feature>
<evidence type="ECO:0000256" key="8">
    <source>
        <dbReference type="SAM" id="MobiDB-lite"/>
    </source>
</evidence>
<evidence type="ECO:0000313" key="11">
    <source>
        <dbReference type="Proteomes" id="UP001596378"/>
    </source>
</evidence>
<dbReference type="RefSeq" id="WP_378046116.1">
    <property type="nucleotide sequence ID" value="NZ_JBHMDN010000010.1"/>
</dbReference>
<comment type="similarity">
    <text evidence="7">Belongs to the binding-protein-dependent transport system permease family.</text>
</comment>
<sequence length="274" mass="29965">MNSRAETGVRTVSGRQKTGSNRGWRTVAQAAVIPVAALLLWQLVVQLRWVSDDFLPSPLTIIGSFAELIFSGGFYTDMRVSFNRVLIGFALGGSLGLAFGVAVGMFRKVEQAVDPTVQMIRMIPHLAIAPLIILWFGFTETSKILIIAKGTFFPLYINTYLGIRSADRQLFEVARALEFSRFQQAVRLVLPSALPNILLGVRVAFGLAWICVLIAELIGSNSGLGFIILHAQQISDAPGLFAGVAVFALIGVITDALVQLLERTLLRWRDSYKG</sequence>
<dbReference type="EMBL" id="JBHTAI010000009">
    <property type="protein sequence ID" value="MFC7150110.1"/>
    <property type="molecule type" value="Genomic_DNA"/>
</dbReference>
<feature type="transmembrane region" description="Helical" evidence="7">
    <location>
        <begin position="119"/>
        <end position="138"/>
    </location>
</feature>
<name>A0ABW2FA46_9BACL</name>
<dbReference type="Pfam" id="PF00528">
    <property type="entry name" value="BPD_transp_1"/>
    <property type="match status" value="1"/>
</dbReference>